<feature type="region of interest" description="Disordered" evidence="1">
    <location>
        <begin position="1"/>
        <end position="58"/>
    </location>
</feature>
<dbReference type="Proteomes" id="UP000537775">
    <property type="component" value="Unassembled WGS sequence"/>
</dbReference>
<keyword evidence="2" id="KW-0472">Membrane</keyword>
<dbReference type="AlphaFoldDB" id="A0A7X0FRT5"/>
<accession>A0A7X0FRT5</accession>
<reference evidence="4 5" key="1">
    <citation type="submission" date="2020-08" db="EMBL/GenBank/DDBJ databases">
        <title>Sequencing the genomes of 1000 actinobacteria strains.</title>
        <authorList>
            <person name="Klenk H.-P."/>
        </authorList>
    </citation>
    <scope>NUCLEOTIDE SEQUENCE [LARGE SCALE GENOMIC DNA]</scope>
    <source>
        <strain evidence="4 5">DSM 12511</strain>
    </source>
</reference>
<dbReference type="RefSeq" id="WP_246414059.1">
    <property type="nucleotide sequence ID" value="NZ_BAAAJR010000001.1"/>
</dbReference>
<dbReference type="EMBL" id="JACHML010000001">
    <property type="protein sequence ID" value="MBB6392540.1"/>
    <property type="molecule type" value="Genomic_DNA"/>
</dbReference>
<dbReference type="GO" id="GO:0004222">
    <property type="term" value="F:metalloendopeptidase activity"/>
    <property type="evidence" value="ECO:0007669"/>
    <property type="project" value="TreeGrafter"/>
</dbReference>
<dbReference type="Pfam" id="PF01551">
    <property type="entry name" value="Peptidase_M23"/>
    <property type="match status" value="1"/>
</dbReference>
<keyword evidence="2" id="KW-1133">Transmembrane helix</keyword>
<feature type="compositionally biased region" description="Basic residues" evidence="1">
    <location>
        <begin position="49"/>
        <end position="58"/>
    </location>
</feature>
<dbReference type="InterPro" id="IPR050570">
    <property type="entry name" value="Cell_wall_metabolism_enzyme"/>
</dbReference>
<dbReference type="PANTHER" id="PTHR21666">
    <property type="entry name" value="PEPTIDASE-RELATED"/>
    <property type="match status" value="1"/>
</dbReference>
<protein>
    <submittedName>
        <fullName evidence="4">Murein DD-endopeptidase MepM/ murein hydrolase activator NlpD</fullName>
    </submittedName>
</protein>
<feature type="transmembrane region" description="Helical" evidence="2">
    <location>
        <begin position="65"/>
        <end position="86"/>
    </location>
</feature>
<comment type="caution">
    <text evidence="4">The sequence shown here is derived from an EMBL/GenBank/DDBJ whole genome shotgun (WGS) entry which is preliminary data.</text>
</comment>
<dbReference type="Gene3D" id="2.70.70.10">
    <property type="entry name" value="Glucose Permease (Domain IIA)"/>
    <property type="match status" value="1"/>
</dbReference>
<feature type="domain" description="M23ase beta-sheet core" evidence="3">
    <location>
        <begin position="189"/>
        <end position="289"/>
    </location>
</feature>
<gene>
    <name evidence="4" type="ORF">HD594_002853</name>
</gene>
<keyword evidence="2" id="KW-0812">Transmembrane</keyword>
<evidence type="ECO:0000256" key="1">
    <source>
        <dbReference type="SAM" id="MobiDB-lite"/>
    </source>
</evidence>
<evidence type="ECO:0000313" key="4">
    <source>
        <dbReference type="EMBL" id="MBB6392540.1"/>
    </source>
</evidence>
<name>A0A7X0FRT5_9MICO</name>
<evidence type="ECO:0000313" key="5">
    <source>
        <dbReference type="Proteomes" id="UP000537775"/>
    </source>
</evidence>
<keyword evidence="5" id="KW-1185">Reference proteome</keyword>
<keyword evidence="4" id="KW-0378">Hydrolase</keyword>
<sequence length="298" mass="31001">MAEDRDTPQGDDSSYAAGLTRRDRSRRVAPTRPSSTPATRSAAAPAPRRPAKASRKRKVNPLKSAVILTMVGGLIATVALPAYGAFRTTGDEAVTLQQIALDDAQSLVVASDAESVDLSRESYSATTQKEIDAKKAKEAAAAAAAERARAAAAAAASVPVNVSMSAGSGAVRWPILNFTKGRGLWDSGYHQGVDLLSSCGTPLYAAASGVVRISQESYGGYGVAVVIDHVLNGQSVWTLYGHMTYGSRMVSAGQTVSAGQQIGVVGSTGSSTACHLHFEVHINDQVVDPWAWLTTNAG</sequence>
<dbReference type="PANTHER" id="PTHR21666:SF270">
    <property type="entry name" value="MUREIN HYDROLASE ACTIVATOR ENVC"/>
    <property type="match status" value="1"/>
</dbReference>
<dbReference type="InterPro" id="IPR011055">
    <property type="entry name" value="Dup_hybrid_motif"/>
</dbReference>
<evidence type="ECO:0000256" key="2">
    <source>
        <dbReference type="SAM" id="Phobius"/>
    </source>
</evidence>
<organism evidence="4 5">
    <name type="scientific">Microbacterium thalassium</name>
    <dbReference type="NCBI Taxonomy" id="362649"/>
    <lineage>
        <taxon>Bacteria</taxon>
        <taxon>Bacillati</taxon>
        <taxon>Actinomycetota</taxon>
        <taxon>Actinomycetes</taxon>
        <taxon>Micrococcales</taxon>
        <taxon>Microbacteriaceae</taxon>
        <taxon>Microbacterium</taxon>
    </lineage>
</organism>
<proteinExistence type="predicted"/>
<feature type="compositionally biased region" description="Low complexity" evidence="1">
    <location>
        <begin position="30"/>
        <end position="46"/>
    </location>
</feature>
<dbReference type="InterPro" id="IPR016047">
    <property type="entry name" value="M23ase_b-sheet_dom"/>
</dbReference>
<dbReference type="CDD" id="cd12797">
    <property type="entry name" value="M23_peptidase"/>
    <property type="match status" value="1"/>
</dbReference>
<dbReference type="SUPFAM" id="SSF51261">
    <property type="entry name" value="Duplicated hybrid motif"/>
    <property type="match status" value="1"/>
</dbReference>
<evidence type="ECO:0000259" key="3">
    <source>
        <dbReference type="Pfam" id="PF01551"/>
    </source>
</evidence>